<reference evidence="3" key="1">
    <citation type="submission" date="2015-02" db="EMBL/GenBank/DDBJ databases">
        <title>Characterization of two novel Thaumarchaeota isolated from the Northern Adriatic Sea.</title>
        <authorList>
            <person name="Bayer B."/>
            <person name="Vojvoda J."/>
            <person name="Offre P."/>
            <person name="Srivastava A."/>
            <person name="Elisabeth N."/>
            <person name="Garcia J.A.L."/>
            <person name="Schleper C."/>
            <person name="Herndl G.J."/>
        </authorList>
    </citation>
    <scope>NUCLEOTIDE SEQUENCE [LARGE SCALE GENOMIC DNA]</scope>
    <source>
        <strain evidence="3">D3C</strain>
    </source>
</reference>
<keyword evidence="3" id="KW-1185">Reference proteome</keyword>
<sequence length="116" mass="13180">MSVSEKRIVKKGQTHKFYKINPGIFLLPSHTEDKVSDEGILKKIFKEGIKFASIGIVALGYYLFTKPPAVSDEYLTLASQKEINLTIPLLIILVGVISERIFTEIKKKRKPSFNRK</sequence>
<keyword evidence="1" id="KW-0472">Membrane</keyword>
<feature type="transmembrane region" description="Helical" evidence="1">
    <location>
        <begin position="48"/>
        <end position="65"/>
    </location>
</feature>
<keyword evidence="1" id="KW-1133">Transmembrane helix</keyword>
<evidence type="ECO:0000313" key="3">
    <source>
        <dbReference type="Proteomes" id="UP000032027"/>
    </source>
</evidence>
<reference evidence="2 3" key="2">
    <citation type="journal article" date="2016" name="ISME J.">
        <title>Physiological and genomic characterization of two novel marine thaumarchaeal strains indicates niche differentiation.</title>
        <authorList>
            <person name="Bayer B."/>
            <person name="Vojvoda J."/>
            <person name="Offre P."/>
            <person name="Alves R.J."/>
            <person name="Elisabeth N.H."/>
            <person name="Garcia J.A."/>
            <person name="Volland J.M."/>
            <person name="Srivastava A."/>
            <person name="Schleper C."/>
            <person name="Herndl G.J."/>
        </authorList>
    </citation>
    <scope>NUCLEOTIDE SEQUENCE [LARGE SCALE GENOMIC DNA]</scope>
    <source>
        <strain evidence="2 3">D3C</strain>
    </source>
</reference>
<name>A0A0C5BV85_9ARCH</name>
<dbReference type="AlphaFoldDB" id="A0A0C5BV85"/>
<keyword evidence="1" id="KW-0812">Transmembrane</keyword>
<dbReference type="Proteomes" id="UP000032027">
    <property type="component" value="Chromosome"/>
</dbReference>
<accession>A0A0C5BV85</accession>
<gene>
    <name evidence="2" type="ORF">NPIRD3C_0959</name>
</gene>
<proteinExistence type="predicted"/>
<reference evidence="2 3" key="3">
    <citation type="journal article" date="2019" name="Int. J. Syst. Evol. Microbiol.">
        <title>Nitrosopumilus adriaticus sp. nov. and Nitrosopumilus piranensis sp. nov., two ammonia-oxidizing archaea from the Adriatic Sea and members of the class Nitrososphaeria.</title>
        <authorList>
            <person name="Bayer B."/>
            <person name="Vojvoda J."/>
            <person name="Reinthaler T."/>
            <person name="Reyes C."/>
            <person name="Pinto M."/>
            <person name="Herndl G.J."/>
        </authorList>
    </citation>
    <scope>NUCLEOTIDE SEQUENCE [LARGE SCALE GENOMIC DNA]</scope>
    <source>
        <strain evidence="2 3">D3C</strain>
    </source>
</reference>
<dbReference type="EMBL" id="CP010868">
    <property type="protein sequence ID" value="AJM92171.1"/>
    <property type="molecule type" value="Genomic_DNA"/>
</dbReference>
<evidence type="ECO:0000256" key="1">
    <source>
        <dbReference type="SAM" id="Phobius"/>
    </source>
</evidence>
<dbReference type="KEGG" id="nid:NPIRD3C_0959"/>
<feature type="transmembrane region" description="Helical" evidence="1">
    <location>
        <begin position="85"/>
        <end position="102"/>
    </location>
</feature>
<evidence type="ECO:0000313" key="2">
    <source>
        <dbReference type="EMBL" id="AJM92171.1"/>
    </source>
</evidence>
<organism evidence="2 3">
    <name type="scientific">Nitrosopumilus piranensis</name>
    <dbReference type="NCBI Taxonomy" id="1582439"/>
    <lineage>
        <taxon>Archaea</taxon>
        <taxon>Nitrososphaerota</taxon>
        <taxon>Nitrososphaeria</taxon>
        <taxon>Nitrosopumilales</taxon>
        <taxon>Nitrosopumilaceae</taxon>
        <taxon>Nitrosopumilus</taxon>
    </lineage>
</organism>
<protein>
    <submittedName>
        <fullName evidence="2">Uncharacterized protein</fullName>
    </submittedName>
</protein>
<dbReference type="HOGENOM" id="CLU_2091195_0_0_2"/>